<evidence type="ECO:0000313" key="4">
    <source>
        <dbReference type="Proteomes" id="UP000031599"/>
    </source>
</evidence>
<dbReference type="GO" id="GO:0005975">
    <property type="term" value="P:carbohydrate metabolic process"/>
    <property type="evidence" value="ECO:0007669"/>
    <property type="project" value="InterPro"/>
</dbReference>
<name>A0A0C2A3B6_9BACT</name>
<dbReference type="FunFam" id="3.40.50.2000:FF:000009">
    <property type="entry name" value="Sterol 3-beta-glucosyltransferase UGT80A2"/>
    <property type="match status" value="1"/>
</dbReference>
<dbReference type="Proteomes" id="UP000031599">
    <property type="component" value="Unassembled WGS sequence"/>
</dbReference>
<dbReference type="InterPro" id="IPR004276">
    <property type="entry name" value="GlycoTrans_28_N"/>
</dbReference>
<dbReference type="InterPro" id="IPR050426">
    <property type="entry name" value="Glycosyltransferase_28"/>
</dbReference>
<organism evidence="3 4">
    <name type="scientific">Enhygromyxa salina</name>
    <dbReference type="NCBI Taxonomy" id="215803"/>
    <lineage>
        <taxon>Bacteria</taxon>
        <taxon>Pseudomonadati</taxon>
        <taxon>Myxococcota</taxon>
        <taxon>Polyangia</taxon>
        <taxon>Nannocystales</taxon>
        <taxon>Nannocystaceae</taxon>
        <taxon>Enhygromyxa</taxon>
    </lineage>
</organism>
<dbReference type="SUPFAM" id="SSF53756">
    <property type="entry name" value="UDP-Glycosyltransferase/glycogen phosphorylase"/>
    <property type="match status" value="1"/>
</dbReference>
<sequence length="420" mass="45320">MKRVTLLAVGSRGDVEPCIALALGLRAAGWTPRVAALAPFREVVEGHELAFVSLGELPSRFRTASPRTPSHAGVGGRALFWAVYQRLLAGYLPQFIEACEGAELIVHTGLAFAAYHVAEAMGVPCAALAFVPGVATSAFVNPLFVRRRLSVHPTWNRATFTVEQQLMVQTTGHVINSWRSSSLGLRPVPRRDLLEHRWAHTHAMLIGVSPHLVARPADWDARVHMVGPLLLTQAQSDAPEPALQTFVEGGTPPIYVGFGSMTHGDGARFTRATLTALRRVGRRGVLATGWGGLAPGDELGPDVHVVESVSHRWLFPRVAAAVHHAGAGTTTAALLAGCPAVLVPIDYDQRFWARRLADLRASPEPIEPAKLSGRSLAAALHAVLEPRYRARVAKLRDGLREEDGVAACVEILERLFIDHA</sequence>
<evidence type="ECO:0000313" key="3">
    <source>
        <dbReference type="EMBL" id="KIG17873.1"/>
    </source>
</evidence>
<dbReference type="GO" id="GO:0016758">
    <property type="term" value="F:hexosyltransferase activity"/>
    <property type="evidence" value="ECO:0007669"/>
    <property type="project" value="InterPro"/>
</dbReference>
<comment type="caution">
    <text evidence="3">The sequence shown here is derived from an EMBL/GenBank/DDBJ whole genome shotgun (WGS) entry which is preliminary data.</text>
</comment>
<dbReference type="InterPro" id="IPR010610">
    <property type="entry name" value="EryCIII-like_C"/>
</dbReference>
<feature type="domain" description="Glycosyltransferase family 28 N-terminal" evidence="1">
    <location>
        <begin position="4"/>
        <end position="139"/>
    </location>
</feature>
<dbReference type="GO" id="GO:0033072">
    <property type="term" value="P:vancomycin biosynthetic process"/>
    <property type="evidence" value="ECO:0007669"/>
    <property type="project" value="UniProtKB-ARBA"/>
</dbReference>
<dbReference type="CDD" id="cd03784">
    <property type="entry name" value="GT1_Gtf-like"/>
    <property type="match status" value="1"/>
</dbReference>
<dbReference type="GO" id="GO:0008194">
    <property type="term" value="F:UDP-glycosyltransferase activity"/>
    <property type="evidence" value="ECO:0007669"/>
    <property type="project" value="InterPro"/>
</dbReference>
<keyword evidence="3" id="KW-0808">Transferase</keyword>
<dbReference type="Pfam" id="PF03033">
    <property type="entry name" value="Glyco_transf_28"/>
    <property type="match status" value="1"/>
</dbReference>
<dbReference type="RefSeq" id="WP_052547770.1">
    <property type="nucleotide sequence ID" value="NZ_JMCC02000018.1"/>
</dbReference>
<dbReference type="Pfam" id="PF06722">
    <property type="entry name" value="EryCIII-like_C"/>
    <property type="match status" value="1"/>
</dbReference>
<protein>
    <submittedName>
        <fullName evidence="3">UDP-glucose:sterol glucosyltransferase</fullName>
    </submittedName>
</protein>
<proteinExistence type="predicted"/>
<accession>A0A0C2A3B6</accession>
<dbReference type="Gene3D" id="3.40.50.2000">
    <property type="entry name" value="Glycogen Phosphorylase B"/>
    <property type="match status" value="2"/>
</dbReference>
<evidence type="ECO:0000259" key="1">
    <source>
        <dbReference type="Pfam" id="PF03033"/>
    </source>
</evidence>
<gene>
    <name evidence="3" type="ORF">DB30_02496</name>
</gene>
<dbReference type="PANTHER" id="PTHR48050:SF13">
    <property type="entry name" value="STEROL 3-BETA-GLUCOSYLTRANSFERASE UGT80A2"/>
    <property type="match status" value="1"/>
</dbReference>
<dbReference type="EMBL" id="JMCC02000018">
    <property type="protein sequence ID" value="KIG17873.1"/>
    <property type="molecule type" value="Genomic_DNA"/>
</dbReference>
<dbReference type="AlphaFoldDB" id="A0A0C2A3B6"/>
<dbReference type="InterPro" id="IPR002213">
    <property type="entry name" value="UDP_glucos_trans"/>
</dbReference>
<feature type="domain" description="Erythromycin biosynthesis protein CIII-like C-terminal" evidence="2">
    <location>
        <begin position="299"/>
        <end position="399"/>
    </location>
</feature>
<reference evidence="3 4" key="1">
    <citation type="submission" date="2014-12" db="EMBL/GenBank/DDBJ databases">
        <title>Genome assembly of Enhygromyxa salina DSM 15201.</title>
        <authorList>
            <person name="Sharma G."/>
            <person name="Subramanian S."/>
        </authorList>
    </citation>
    <scope>NUCLEOTIDE SEQUENCE [LARGE SCALE GENOMIC DNA]</scope>
    <source>
        <strain evidence="3 4">DSM 15201</strain>
    </source>
</reference>
<dbReference type="PANTHER" id="PTHR48050">
    <property type="entry name" value="STEROL 3-BETA-GLUCOSYLTRANSFERASE"/>
    <property type="match status" value="1"/>
</dbReference>
<evidence type="ECO:0000259" key="2">
    <source>
        <dbReference type="Pfam" id="PF06722"/>
    </source>
</evidence>